<evidence type="ECO:0000259" key="2">
    <source>
        <dbReference type="Pfam" id="PF01910"/>
    </source>
</evidence>
<proteinExistence type="inferred from homology"/>
<dbReference type="InterPro" id="IPR029756">
    <property type="entry name" value="MTH1187/YkoF-like"/>
</dbReference>
<dbReference type="InterPro" id="IPR002767">
    <property type="entry name" value="Thiamine_BP"/>
</dbReference>
<organism evidence="3 4">
    <name type="scientific">Symbiobacterium terraclitae</name>
    <dbReference type="NCBI Taxonomy" id="557451"/>
    <lineage>
        <taxon>Bacteria</taxon>
        <taxon>Bacillati</taxon>
        <taxon>Bacillota</taxon>
        <taxon>Clostridia</taxon>
        <taxon>Eubacteriales</taxon>
        <taxon>Symbiobacteriaceae</taxon>
        <taxon>Symbiobacterium</taxon>
    </lineage>
</organism>
<dbReference type="PANTHER" id="PTHR33777:SF1">
    <property type="entry name" value="UPF0045 PROTEIN ECM15"/>
    <property type="match status" value="1"/>
</dbReference>
<evidence type="ECO:0000313" key="3">
    <source>
        <dbReference type="EMBL" id="MBP2019928.1"/>
    </source>
</evidence>
<keyword evidence="4" id="KW-1185">Reference proteome</keyword>
<dbReference type="SUPFAM" id="SSF89957">
    <property type="entry name" value="MTH1187/YkoF-like"/>
    <property type="match status" value="1"/>
</dbReference>
<evidence type="ECO:0000256" key="1">
    <source>
        <dbReference type="ARBA" id="ARBA00010272"/>
    </source>
</evidence>
<dbReference type="Proteomes" id="UP001519289">
    <property type="component" value="Unassembled WGS sequence"/>
</dbReference>
<name>A0ABS4JWL5_9FIRM</name>
<accession>A0ABS4JWL5</accession>
<sequence>MALVEISVVPVGTECPSFSSVVSRALQEAHRNGIKYTVGPTSTVMEGDLPALMDIAEKMHRSAFTGGTQRVVTNISIDERRDKDQSMEVTVAAATTM</sequence>
<gene>
    <name evidence="3" type="ORF">J2Z79_003375</name>
</gene>
<feature type="domain" description="Thiamine-binding protein" evidence="2">
    <location>
        <begin position="4"/>
        <end position="93"/>
    </location>
</feature>
<dbReference type="PANTHER" id="PTHR33777">
    <property type="entry name" value="UPF0045 PROTEIN ECM15"/>
    <property type="match status" value="1"/>
</dbReference>
<dbReference type="Pfam" id="PF01910">
    <property type="entry name" value="Thiamine_BP"/>
    <property type="match status" value="1"/>
</dbReference>
<evidence type="ECO:0000313" key="4">
    <source>
        <dbReference type="Proteomes" id="UP001519289"/>
    </source>
</evidence>
<comment type="caution">
    <text evidence="3">The sequence shown here is derived from an EMBL/GenBank/DDBJ whole genome shotgun (WGS) entry which is preliminary data.</text>
</comment>
<dbReference type="InterPro" id="IPR051614">
    <property type="entry name" value="UPF0045_domain"/>
</dbReference>
<reference evidence="3 4" key="1">
    <citation type="submission" date="2021-03" db="EMBL/GenBank/DDBJ databases">
        <title>Genomic Encyclopedia of Type Strains, Phase IV (KMG-IV): sequencing the most valuable type-strain genomes for metagenomic binning, comparative biology and taxonomic classification.</title>
        <authorList>
            <person name="Goeker M."/>
        </authorList>
    </citation>
    <scope>NUCLEOTIDE SEQUENCE [LARGE SCALE GENOMIC DNA]</scope>
    <source>
        <strain evidence="3 4">DSM 27138</strain>
    </source>
</reference>
<protein>
    <submittedName>
        <fullName evidence="3">Uncharacterized protein (TIGR00106 family)</fullName>
    </submittedName>
</protein>
<dbReference type="RefSeq" id="WP_209468029.1">
    <property type="nucleotide sequence ID" value="NZ_JAGGLG010000039.1"/>
</dbReference>
<comment type="similarity">
    <text evidence="1">Belongs to the UPF0045 family.</text>
</comment>
<dbReference type="NCBIfam" id="TIGR00106">
    <property type="entry name" value="MTH1187 family thiamine-binding protein"/>
    <property type="match status" value="1"/>
</dbReference>
<dbReference type="EMBL" id="JAGGLG010000039">
    <property type="protein sequence ID" value="MBP2019928.1"/>
    <property type="molecule type" value="Genomic_DNA"/>
</dbReference>
<dbReference type="Gene3D" id="3.30.70.930">
    <property type="match status" value="1"/>
</dbReference>